<keyword evidence="1" id="KW-0472">Membrane</keyword>
<evidence type="ECO:0000313" key="2">
    <source>
        <dbReference type="EMBL" id="SEQ77856.1"/>
    </source>
</evidence>
<gene>
    <name evidence="2" type="ORF">SAMN05444359_115131</name>
</gene>
<reference evidence="3" key="1">
    <citation type="submission" date="2016-10" db="EMBL/GenBank/DDBJ databases">
        <authorList>
            <person name="Varghese N."/>
            <person name="Submissions S."/>
        </authorList>
    </citation>
    <scope>NUCLEOTIDE SEQUENCE [LARGE SCALE GENOMIC DNA]</scope>
    <source>
        <strain evidence="3">DSM 24740</strain>
    </source>
</reference>
<dbReference type="RefSeq" id="WP_090169736.1">
    <property type="nucleotide sequence ID" value="NZ_FOFB01000015.1"/>
</dbReference>
<name>A0A1H9ITI2_9BACT</name>
<evidence type="ECO:0008006" key="4">
    <source>
        <dbReference type="Google" id="ProtNLM"/>
    </source>
</evidence>
<dbReference type="EMBL" id="FOFB01000015">
    <property type="protein sequence ID" value="SEQ77856.1"/>
    <property type="molecule type" value="Genomic_DNA"/>
</dbReference>
<organism evidence="2 3">
    <name type="scientific">Neolewinella agarilytica</name>
    <dbReference type="NCBI Taxonomy" id="478744"/>
    <lineage>
        <taxon>Bacteria</taxon>
        <taxon>Pseudomonadati</taxon>
        <taxon>Bacteroidota</taxon>
        <taxon>Saprospiria</taxon>
        <taxon>Saprospirales</taxon>
        <taxon>Lewinellaceae</taxon>
        <taxon>Neolewinella</taxon>
    </lineage>
</organism>
<protein>
    <recommendedName>
        <fullName evidence="4">DUF3619 family protein</fullName>
    </recommendedName>
</protein>
<dbReference type="STRING" id="478744.SAMN05444359_115131"/>
<dbReference type="AlphaFoldDB" id="A0A1H9ITI2"/>
<keyword evidence="1" id="KW-1133">Transmembrane helix</keyword>
<dbReference type="InParanoid" id="A0A1H9ITI2"/>
<evidence type="ECO:0000256" key="1">
    <source>
        <dbReference type="SAM" id="Phobius"/>
    </source>
</evidence>
<keyword evidence="1" id="KW-0812">Transmembrane</keyword>
<evidence type="ECO:0000313" key="3">
    <source>
        <dbReference type="Proteomes" id="UP000199021"/>
    </source>
</evidence>
<proteinExistence type="predicted"/>
<sequence>MSNKEMRELPETLRNLKGAGDGLKSPDPAYFEALAKASLAEGQRTAVVRRLPLRQLLAAAAAILLLIGFWVFSPGGEGAGTDGVAVASLSSEELLNQLTAEDIDAYIDDQLYDFESELYAEAPLNQ</sequence>
<dbReference type="OrthoDB" id="1495679at2"/>
<keyword evidence="3" id="KW-1185">Reference proteome</keyword>
<dbReference type="Proteomes" id="UP000199021">
    <property type="component" value="Unassembled WGS sequence"/>
</dbReference>
<feature type="transmembrane region" description="Helical" evidence="1">
    <location>
        <begin position="53"/>
        <end position="72"/>
    </location>
</feature>
<accession>A0A1H9ITI2</accession>